<evidence type="ECO:0000313" key="2">
    <source>
        <dbReference type="Proteomes" id="UP000001286"/>
    </source>
</evidence>
<dbReference type="KEGG" id="liv:LIV_0085"/>
<accession>G2Z8W3</accession>
<gene>
    <name evidence="1" type="ordered locus">LIV_0085</name>
</gene>
<dbReference type="AlphaFoldDB" id="G2Z8W3"/>
<dbReference type="EMBL" id="FR687253">
    <property type="protein sequence ID" value="CBW84568.1"/>
    <property type="molecule type" value="Genomic_DNA"/>
</dbReference>
<sequence length="89" mass="10234">MVSTIIIICSVIFALKWVIDINNIVEMVKVEGVVYVVTTEPGKKKDALDIEHKIKKYLTPEKDFTSTELNIGTELYAVRNEEDFPRNIY</sequence>
<dbReference type="RefSeq" id="WP_014091652.1">
    <property type="nucleotide sequence ID" value="NC_016011.1"/>
</dbReference>
<organism evidence="1 2">
    <name type="scientific">Listeria ivanovii (strain ATCC BAA-678 / PAM 55)</name>
    <dbReference type="NCBI Taxonomy" id="881621"/>
    <lineage>
        <taxon>Bacteria</taxon>
        <taxon>Bacillati</taxon>
        <taxon>Bacillota</taxon>
        <taxon>Bacilli</taxon>
        <taxon>Bacillales</taxon>
        <taxon>Listeriaceae</taxon>
        <taxon>Listeria</taxon>
    </lineage>
</organism>
<dbReference type="GeneID" id="57075082"/>
<dbReference type="HOGENOM" id="CLU_166079_0_0_9"/>
<evidence type="ECO:0000313" key="1">
    <source>
        <dbReference type="EMBL" id="CBW84568.1"/>
    </source>
</evidence>
<proteinExistence type="predicted"/>
<dbReference type="Proteomes" id="UP000001286">
    <property type="component" value="Chromosome"/>
</dbReference>
<protein>
    <submittedName>
        <fullName evidence="1">Uncharacterized protein</fullName>
    </submittedName>
</protein>
<name>G2Z8W3_LISIP</name>
<reference evidence="1 2" key="1">
    <citation type="journal article" date="2011" name="J. Bacteriol.">
        <title>Complete genome sequence of the animal pathogen Listeria ivanovii, which provides insights into host specificities and evolution of the genus Listeria.</title>
        <authorList>
            <person name="Buchrieser C."/>
            <person name="Rusniok C."/>
            <person name="Garrido P."/>
            <person name="Hain T."/>
            <person name="Scortti M."/>
            <person name="Lampidis R."/>
            <person name="Karst U."/>
            <person name="Chakraborty T."/>
            <person name="Cossart P."/>
            <person name="Kreft J."/>
            <person name="Vazquez-Boland J.A."/>
            <person name="Goebel W."/>
            <person name="Glaser P."/>
        </authorList>
    </citation>
    <scope>NUCLEOTIDE SEQUENCE [LARGE SCALE GENOMIC DNA]</scope>
    <source>
        <strain evidence="2">ATCC BAA-678 / PAM 55</strain>
    </source>
</reference>